<evidence type="ECO:0000313" key="3">
    <source>
        <dbReference type="Proteomes" id="UP001500221"/>
    </source>
</evidence>
<keyword evidence="1" id="KW-0732">Signal</keyword>
<name>A0ABP9Q0H6_9ACTN</name>
<keyword evidence="3" id="KW-1185">Reference proteome</keyword>
<reference evidence="3" key="1">
    <citation type="journal article" date="2019" name="Int. J. Syst. Evol. Microbiol.">
        <title>The Global Catalogue of Microorganisms (GCM) 10K type strain sequencing project: providing services to taxonomists for standard genome sequencing and annotation.</title>
        <authorList>
            <consortium name="The Broad Institute Genomics Platform"/>
            <consortium name="The Broad Institute Genome Sequencing Center for Infectious Disease"/>
            <person name="Wu L."/>
            <person name="Ma J."/>
        </authorList>
    </citation>
    <scope>NUCLEOTIDE SEQUENCE [LARGE SCALE GENOMIC DNA]</scope>
    <source>
        <strain evidence="3">JCM 18459</strain>
    </source>
</reference>
<protein>
    <submittedName>
        <fullName evidence="2">Uncharacterized protein</fullName>
    </submittedName>
</protein>
<dbReference type="Proteomes" id="UP001500221">
    <property type="component" value="Unassembled WGS sequence"/>
</dbReference>
<accession>A0ABP9Q0H6</accession>
<organism evidence="2 3">
    <name type="scientific">Nocardioides marinquilinus</name>
    <dbReference type="NCBI Taxonomy" id="1210400"/>
    <lineage>
        <taxon>Bacteria</taxon>
        <taxon>Bacillati</taxon>
        <taxon>Actinomycetota</taxon>
        <taxon>Actinomycetes</taxon>
        <taxon>Propionibacteriales</taxon>
        <taxon>Nocardioidaceae</taxon>
        <taxon>Nocardioides</taxon>
    </lineage>
</organism>
<sequence>MTMTTTRRSLGAVTALVLGAGVLAASPSQADVVPAASAQRAQRAQPAQLAPAAARTPLTNLDHLDFLGDTASPRVLARHTTYRLVQEPEVGMLWTYADRRPESPDGFERIGGGTLDPETGHWTQGAYNADDVARAAVVYVRHWQQTGDADSRERAYQLLRGLTYMQTATGRNAGNVVLWMQPDGTLNRSAEPVELPDPSDSDASYWLARTIWALGEAVPAFRDADPGFARFLERRLGLALDAVDRQVLDRYGDFYNADGRQTPAWLIVDGADATAEAVIGLAAYVEDGGTPKARRVMRQLAEGVAGLSAGDARSWPFGGVLPWGLSRSLWHAWASQTGASLADAGRALGSPELTDVARRDAFTFDPWLITSGGPDNGRQPTRADRVQIAYGVDSRVQGLLAHRNGAGRQLAGVTAAWFFGANASGEPTYDPATGVTLDGVEADGRTNQNSGAESTIHGLLTMLALDAHPGVAKIARTATITGGVGITELQAEDAVLSGGAVAVAPESRWTGESQYGGTGFARLTDGSRARFAVPAKQPASVVMPVTDYRRGTRALTDYRAGDRRLGTVAAGDVGPQGRSEAPGALLTETLGVLPAGSQVVVARTRGGTARLDAVVLQPLVTKHVLAGSGAEAGHGTAVVRSAAQRERRTSVRVPGSGAATVRVFDGAGRVVRTTTSEATVVPLVLPPGGFAVVRR</sequence>
<dbReference type="InterPro" id="IPR006311">
    <property type="entry name" value="TAT_signal"/>
</dbReference>
<feature type="chain" id="PRO_5046611929" evidence="1">
    <location>
        <begin position="31"/>
        <end position="695"/>
    </location>
</feature>
<evidence type="ECO:0000313" key="2">
    <source>
        <dbReference type="EMBL" id="GAA5154998.1"/>
    </source>
</evidence>
<dbReference type="EMBL" id="BAABKG010000005">
    <property type="protein sequence ID" value="GAA5154998.1"/>
    <property type="molecule type" value="Genomic_DNA"/>
</dbReference>
<dbReference type="PROSITE" id="PS51318">
    <property type="entry name" value="TAT"/>
    <property type="match status" value="1"/>
</dbReference>
<gene>
    <name evidence="2" type="ORF">GCM10023340_39490</name>
</gene>
<dbReference type="RefSeq" id="WP_345462824.1">
    <property type="nucleotide sequence ID" value="NZ_BAABKG010000005.1"/>
</dbReference>
<comment type="caution">
    <text evidence="2">The sequence shown here is derived from an EMBL/GenBank/DDBJ whole genome shotgun (WGS) entry which is preliminary data.</text>
</comment>
<proteinExistence type="predicted"/>
<evidence type="ECO:0000256" key="1">
    <source>
        <dbReference type="SAM" id="SignalP"/>
    </source>
</evidence>
<feature type="signal peptide" evidence="1">
    <location>
        <begin position="1"/>
        <end position="30"/>
    </location>
</feature>